<reference evidence="2 3" key="1">
    <citation type="submission" date="2023-09" db="EMBL/GenBank/DDBJ databases">
        <authorList>
            <person name="Page C.A."/>
            <person name="Perez-Diaz I.M."/>
        </authorList>
    </citation>
    <scope>NUCLEOTIDE SEQUENCE [LARGE SCALE GENOMIC DNA]</scope>
    <source>
        <strain evidence="2 3">Ll15</strain>
    </source>
</reference>
<evidence type="ECO:0000256" key="1">
    <source>
        <dbReference type="SAM" id="Phobius"/>
    </source>
</evidence>
<feature type="transmembrane region" description="Helical" evidence="1">
    <location>
        <begin position="21"/>
        <end position="50"/>
    </location>
</feature>
<organism evidence="2 3">
    <name type="scientific">Lysinibacillus louembei</name>
    <dbReference type="NCBI Taxonomy" id="1470088"/>
    <lineage>
        <taxon>Bacteria</taxon>
        <taxon>Bacillati</taxon>
        <taxon>Bacillota</taxon>
        <taxon>Bacilli</taxon>
        <taxon>Bacillales</taxon>
        <taxon>Bacillaceae</taxon>
        <taxon>Lysinibacillus</taxon>
    </lineage>
</organism>
<name>A0ABZ0RX51_9BACI</name>
<keyword evidence="1" id="KW-0472">Membrane</keyword>
<sequence>MKKNRRIYFWKNDADGLSQQDFIVLLMSAVLFGGIGFGLIIVIIGMFLGFELSTTYIDLIRVLDIPFATVIAGIFTVKTASAIVNRKMARNAENDEDNGGF</sequence>
<evidence type="ECO:0000313" key="2">
    <source>
        <dbReference type="EMBL" id="WPK11827.1"/>
    </source>
</evidence>
<keyword evidence="3" id="KW-1185">Reference proteome</keyword>
<keyword evidence="1" id="KW-1133">Transmembrane helix</keyword>
<dbReference type="RefSeq" id="WP_319836742.1">
    <property type="nucleotide sequence ID" value="NZ_CP137624.1"/>
</dbReference>
<gene>
    <name evidence="2" type="ORF">R6U77_18335</name>
</gene>
<feature type="transmembrane region" description="Helical" evidence="1">
    <location>
        <begin position="65"/>
        <end position="84"/>
    </location>
</feature>
<proteinExistence type="predicted"/>
<protein>
    <submittedName>
        <fullName evidence="2">Uncharacterized protein</fullName>
    </submittedName>
</protein>
<accession>A0ABZ0RX51</accession>
<evidence type="ECO:0000313" key="3">
    <source>
        <dbReference type="Proteomes" id="UP001322664"/>
    </source>
</evidence>
<keyword evidence="1" id="KW-0812">Transmembrane</keyword>
<dbReference type="Proteomes" id="UP001322664">
    <property type="component" value="Chromosome"/>
</dbReference>
<dbReference type="EMBL" id="CP137624">
    <property type="protein sequence ID" value="WPK11827.1"/>
    <property type="molecule type" value="Genomic_DNA"/>
</dbReference>